<dbReference type="EMBL" id="JACXAH010000014">
    <property type="protein sequence ID" value="MBD1372863.1"/>
    <property type="molecule type" value="Genomic_DNA"/>
</dbReference>
<dbReference type="AlphaFoldDB" id="A0A926NAH3"/>
<dbReference type="CDD" id="cd05243">
    <property type="entry name" value="SDR_a5"/>
    <property type="match status" value="1"/>
</dbReference>
<dbReference type="SUPFAM" id="SSF51735">
    <property type="entry name" value="NAD(P)-binding Rossmann-fold domains"/>
    <property type="match status" value="1"/>
</dbReference>
<dbReference type="RefSeq" id="WP_191142191.1">
    <property type="nucleotide sequence ID" value="NZ_JACXAH010000014.1"/>
</dbReference>
<dbReference type="Proteomes" id="UP000661691">
    <property type="component" value="Unassembled WGS sequence"/>
</dbReference>
<accession>A0A926NAH3</accession>
<dbReference type="PANTHER" id="PTHR47128">
    <property type="match status" value="1"/>
</dbReference>
<dbReference type="PANTHER" id="PTHR47128:SF2">
    <property type="entry name" value="PROTEIN HIGH CHLOROPHYLL FLUORESCENCE PHENOTYPE 244, CHLOROPLASTIC"/>
    <property type="match status" value="1"/>
</dbReference>
<dbReference type="InterPro" id="IPR016040">
    <property type="entry name" value="NAD(P)-bd_dom"/>
</dbReference>
<dbReference type="GO" id="GO:0015979">
    <property type="term" value="P:photosynthesis"/>
    <property type="evidence" value="ECO:0007669"/>
    <property type="project" value="UniProtKB-KW"/>
</dbReference>
<evidence type="ECO:0000259" key="3">
    <source>
        <dbReference type="Pfam" id="PF13460"/>
    </source>
</evidence>
<dbReference type="Pfam" id="PF13460">
    <property type="entry name" value="NAD_binding_10"/>
    <property type="match status" value="1"/>
</dbReference>
<organism evidence="4 5">
    <name type="scientific">Polycladospora coralii</name>
    <dbReference type="NCBI Taxonomy" id="2771432"/>
    <lineage>
        <taxon>Bacteria</taxon>
        <taxon>Bacillati</taxon>
        <taxon>Bacillota</taxon>
        <taxon>Bacilli</taxon>
        <taxon>Bacillales</taxon>
        <taxon>Thermoactinomycetaceae</taxon>
        <taxon>Polycladospora</taxon>
    </lineage>
</organism>
<proteinExistence type="predicted"/>
<gene>
    <name evidence="4" type="ORF">IC620_10895</name>
</gene>
<protein>
    <submittedName>
        <fullName evidence="4">SDR family oxidoreductase</fullName>
    </submittedName>
</protein>
<evidence type="ECO:0000256" key="1">
    <source>
        <dbReference type="ARBA" id="ARBA00022531"/>
    </source>
</evidence>
<keyword evidence="5" id="KW-1185">Reference proteome</keyword>
<sequence length="295" mass="32663">MKKILIAGATGYLGRYLVQTFKTKGYEVHVLVRNEKRLKEKGPFASPAIAHLADEVHIGDVCDPATLTGVCEGIDFVCSAVGITRQIGKQTFWDVDYQGNLNLLREAEQAQVKQMMYIHAFQAEQLNNNLTKAKEAFATALKNASLDFIIIKPTGYFSDLTAYLDMAEKGRVYLIGSGAYRLNPIHGQDLANYCAEVLDVQHHAILDIGGPVIYQHQQLAQLAVEATGKQAKVTHIPQNILKVAVVASRLLGPRIHTLAQFFYAGVTRDMVAPQFGTHHLDTYFKEKVNQQPPVS</sequence>
<evidence type="ECO:0000313" key="5">
    <source>
        <dbReference type="Proteomes" id="UP000661691"/>
    </source>
</evidence>
<feature type="domain" description="NAD(P)-binding" evidence="3">
    <location>
        <begin position="8"/>
        <end position="199"/>
    </location>
</feature>
<reference evidence="4" key="1">
    <citation type="submission" date="2020-09" db="EMBL/GenBank/DDBJ databases">
        <title>A novel bacterium of genus Hazenella, isolated from South China Sea.</title>
        <authorList>
            <person name="Huang H."/>
            <person name="Mo K."/>
            <person name="Hu Y."/>
        </authorList>
    </citation>
    <scope>NUCLEOTIDE SEQUENCE</scope>
    <source>
        <strain evidence="4">IB182357</strain>
    </source>
</reference>
<dbReference type="GO" id="GO:0009523">
    <property type="term" value="C:photosystem II"/>
    <property type="evidence" value="ECO:0007669"/>
    <property type="project" value="UniProtKB-KW"/>
</dbReference>
<comment type="caution">
    <text evidence="4">The sequence shown here is derived from an EMBL/GenBank/DDBJ whole genome shotgun (WGS) entry which is preliminary data.</text>
</comment>
<dbReference type="Gene3D" id="3.40.50.720">
    <property type="entry name" value="NAD(P)-binding Rossmann-like Domain"/>
    <property type="match status" value="1"/>
</dbReference>
<evidence type="ECO:0000313" key="4">
    <source>
        <dbReference type="EMBL" id="MBD1372863.1"/>
    </source>
</evidence>
<name>A0A926NAH3_9BACL</name>
<keyword evidence="1" id="KW-0602">Photosynthesis</keyword>
<keyword evidence="2" id="KW-0604">Photosystem II</keyword>
<dbReference type="InterPro" id="IPR044256">
    <property type="entry name" value="HCF244-like"/>
</dbReference>
<evidence type="ECO:0000256" key="2">
    <source>
        <dbReference type="ARBA" id="ARBA00023276"/>
    </source>
</evidence>
<dbReference type="InterPro" id="IPR036291">
    <property type="entry name" value="NAD(P)-bd_dom_sf"/>
</dbReference>